<reference evidence="1" key="1">
    <citation type="journal article" date="2014" name="Int. J. Syst. Evol. Microbiol.">
        <title>Complete genome sequence of Corynebacterium casei LMG S-19264T (=DSM 44701T), isolated from a smear-ripened cheese.</title>
        <authorList>
            <consortium name="US DOE Joint Genome Institute (JGI-PGF)"/>
            <person name="Walter F."/>
            <person name="Albersmeier A."/>
            <person name="Kalinowski J."/>
            <person name="Ruckert C."/>
        </authorList>
    </citation>
    <scope>NUCLEOTIDE SEQUENCE</scope>
    <source>
        <strain evidence="1">JCM 3086</strain>
    </source>
</reference>
<evidence type="ECO:0000313" key="1">
    <source>
        <dbReference type="EMBL" id="GGJ34970.1"/>
    </source>
</evidence>
<sequence>MTETARATELKRWLKATIRHGSGTALFAVCRLRCGLSSKAVEIRMMSGRLGDERSHGAVEQVDFGDVVESAAVRD</sequence>
<dbReference type="RefSeq" id="WP_189313735.1">
    <property type="nucleotide sequence ID" value="NZ_BMQA01000019.1"/>
</dbReference>
<reference evidence="1" key="2">
    <citation type="submission" date="2020-09" db="EMBL/GenBank/DDBJ databases">
        <authorList>
            <person name="Sun Q."/>
            <person name="Ohkuma M."/>
        </authorList>
    </citation>
    <scope>NUCLEOTIDE SEQUENCE</scope>
    <source>
        <strain evidence="1">JCM 3086</strain>
    </source>
</reference>
<proteinExistence type="predicted"/>
<name>A0A917KXS5_9ACTN</name>
<dbReference type="EMBL" id="BMQA01000019">
    <property type="protein sequence ID" value="GGJ34970.1"/>
    <property type="molecule type" value="Genomic_DNA"/>
</dbReference>
<organism evidence="1 2">
    <name type="scientific">Streptomyces brasiliensis</name>
    <dbReference type="NCBI Taxonomy" id="1954"/>
    <lineage>
        <taxon>Bacteria</taxon>
        <taxon>Bacillati</taxon>
        <taxon>Actinomycetota</taxon>
        <taxon>Actinomycetes</taxon>
        <taxon>Kitasatosporales</taxon>
        <taxon>Streptomycetaceae</taxon>
        <taxon>Streptomyces</taxon>
    </lineage>
</organism>
<keyword evidence="2" id="KW-1185">Reference proteome</keyword>
<dbReference type="AlphaFoldDB" id="A0A917KXS5"/>
<dbReference type="Proteomes" id="UP000657574">
    <property type="component" value="Unassembled WGS sequence"/>
</dbReference>
<gene>
    <name evidence="1" type="ORF">GCM10010121_052740</name>
</gene>
<accession>A0A917KXS5</accession>
<comment type="caution">
    <text evidence="1">The sequence shown here is derived from an EMBL/GenBank/DDBJ whole genome shotgun (WGS) entry which is preliminary data.</text>
</comment>
<evidence type="ECO:0000313" key="2">
    <source>
        <dbReference type="Proteomes" id="UP000657574"/>
    </source>
</evidence>
<protein>
    <submittedName>
        <fullName evidence="1">Uncharacterized protein</fullName>
    </submittedName>
</protein>